<feature type="region of interest" description="Disordered" evidence="1">
    <location>
        <begin position="1"/>
        <end position="42"/>
    </location>
</feature>
<feature type="compositionally biased region" description="Basic and acidic residues" evidence="1">
    <location>
        <begin position="67"/>
        <end position="86"/>
    </location>
</feature>
<dbReference type="GeneID" id="112494518"/>
<feature type="compositionally biased region" description="Polar residues" evidence="1">
    <location>
        <begin position="448"/>
        <end position="459"/>
    </location>
</feature>
<protein>
    <submittedName>
        <fullName evidence="3">Uncharacterized protein LOC112494518</fullName>
    </submittedName>
</protein>
<proteinExistence type="predicted"/>
<sequence length="485" mass="54593">MNDVSPNDRNLRVAQSVKIRSRQKNSRGKDKGRTTKSQDPTWTPPYYLLRKWQESMAEYSGTVASKETSHKACKEKDTQSRNDRKSVLKYTEQQAMSRVFTRILSPAVIITRDKLPKSESSNSRTARQFFVCKAKTGALMKGAASEETISRRRDVKDIERIESEGRFLKERMSAKDEVNESSIQRDVVRYEGARKHKRDEEKKRKTTVAIGGSECANSTFAKDIFRIDSAASISATSDNPVQDEAVPFRSYDKKDAECDDDTLKVEDARDCAKVRTSFDLSKVHEKSVEEIVAADVHSDITCSLPGKTSEQLLAPVEQDLPSFGVAQAPHFANRSGLPISIDIKHFIANKESSSCMPEFDRFFEELELTESCKRIPKNKIHPKNVVASTKRSVKTEDWKVLATLVESPKSIVRTVGSDEGRVGRISHEDIRGPLNRKFQVGKNEEDIVTSSQKGLPSTSPREKEVSCKQVSKRNISDPSTFEPNH</sequence>
<gene>
    <name evidence="3" type="primary">LOC112494518</name>
</gene>
<feature type="compositionally biased region" description="Polar residues" evidence="1">
    <location>
        <begin position="468"/>
        <end position="485"/>
    </location>
</feature>
<feature type="region of interest" description="Disordered" evidence="1">
    <location>
        <begin position="433"/>
        <end position="485"/>
    </location>
</feature>
<organism evidence="2 3">
    <name type="scientific">Cephus cinctus</name>
    <name type="common">Wheat stem sawfly</name>
    <dbReference type="NCBI Taxonomy" id="211228"/>
    <lineage>
        <taxon>Eukaryota</taxon>
        <taxon>Metazoa</taxon>
        <taxon>Ecdysozoa</taxon>
        <taxon>Arthropoda</taxon>
        <taxon>Hexapoda</taxon>
        <taxon>Insecta</taxon>
        <taxon>Pterygota</taxon>
        <taxon>Neoptera</taxon>
        <taxon>Endopterygota</taxon>
        <taxon>Hymenoptera</taxon>
        <taxon>Cephoidea</taxon>
        <taxon>Cephidae</taxon>
        <taxon>Cephus</taxon>
    </lineage>
</organism>
<feature type="region of interest" description="Disordered" evidence="1">
    <location>
        <begin position="63"/>
        <end position="88"/>
    </location>
</feature>
<keyword evidence="2" id="KW-1185">Reference proteome</keyword>
<reference evidence="3" key="1">
    <citation type="submission" date="2025-08" db="UniProtKB">
        <authorList>
            <consortium name="RefSeq"/>
        </authorList>
    </citation>
    <scope>IDENTIFICATION</scope>
</reference>
<evidence type="ECO:0000313" key="3">
    <source>
        <dbReference type="RefSeq" id="XP_024941865.1"/>
    </source>
</evidence>
<dbReference type="KEGG" id="ccin:112494518"/>
<dbReference type="RefSeq" id="XP_024941865.1">
    <property type="nucleotide sequence ID" value="XM_025086097.1"/>
</dbReference>
<accession>A0AAJ7RJX6</accession>
<evidence type="ECO:0000256" key="1">
    <source>
        <dbReference type="SAM" id="MobiDB-lite"/>
    </source>
</evidence>
<name>A0AAJ7RJX6_CEPCN</name>
<dbReference type="AlphaFoldDB" id="A0AAJ7RJX6"/>
<dbReference type="Proteomes" id="UP000694920">
    <property type="component" value="Unplaced"/>
</dbReference>
<evidence type="ECO:0000313" key="2">
    <source>
        <dbReference type="Proteomes" id="UP000694920"/>
    </source>
</evidence>